<evidence type="ECO:0000313" key="2">
    <source>
        <dbReference type="Proteomes" id="UP000304953"/>
    </source>
</evidence>
<gene>
    <name evidence="1" type="ORF">E5329_02990</name>
</gene>
<protein>
    <submittedName>
        <fullName evidence="1">Uncharacterized protein</fullName>
    </submittedName>
</protein>
<proteinExistence type="predicted"/>
<keyword evidence="2" id="KW-1185">Reference proteome</keyword>
<accession>A0AC61S0G5</accession>
<sequence>MKSETEWDKGRVSYLWNTSCRNYFSICFCAAAGGWYLGMRGLSVSKYQPPAAVLLLRSPWFPYTCIRIVSQKSLAGFASEAED</sequence>
<reference evidence="1" key="1">
    <citation type="submission" date="2019-04" db="EMBL/GenBank/DDBJ databases">
        <title>Microbes associate with the intestines of laboratory mice.</title>
        <authorList>
            <person name="Navarre W."/>
            <person name="Wong E."/>
            <person name="Huang K."/>
            <person name="Tropini C."/>
            <person name="Ng K."/>
            <person name="Yu B."/>
        </authorList>
    </citation>
    <scope>NUCLEOTIDE SEQUENCE</scope>
    <source>
        <strain evidence="1">NM01_1-7b</strain>
    </source>
</reference>
<name>A0AC61S0G5_9FIRM</name>
<comment type="caution">
    <text evidence="1">The sequence shown here is derived from an EMBL/GenBank/DDBJ whole genome shotgun (WGS) entry which is preliminary data.</text>
</comment>
<dbReference type="EMBL" id="SRYA01000004">
    <property type="protein sequence ID" value="TGY97832.1"/>
    <property type="molecule type" value="Genomic_DNA"/>
</dbReference>
<evidence type="ECO:0000313" key="1">
    <source>
        <dbReference type="EMBL" id="TGY97832.1"/>
    </source>
</evidence>
<dbReference type="Proteomes" id="UP000304953">
    <property type="component" value="Unassembled WGS sequence"/>
</dbReference>
<organism evidence="1 2">
    <name type="scientific">Petralouisia muris</name>
    <dbReference type="NCBI Taxonomy" id="3032872"/>
    <lineage>
        <taxon>Bacteria</taxon>
        <taxon>Bacillati</taxon>
        <taxon>Bacillota</taxon>
        <taxon>Clostridia</taxon>
        <taxon>Lachnospirales</taxon>
        <taxon>Lachnospiraceae</taxon>
        <taxon>Petralouisia</taxon>
    </lineage>
</organism>